<evidence type="ECO:0000313" key="3">
    <source>
        <dbReference type="Proteomes" id="UP001600888"/>
    </source>
</evidence>
<gene>
    <name evidence="2" type="ORF">FJTKL_07662</name>
</gene>
<accession>A0ABR4ET97</accession>
<feature type="compositionally biased region" description="Polar residues" evidence="1">
    <location>
        <begin position="37"/>
        <end position="51"/>
    </location>
</feature>
<comment type="caution">
    <text evidence="2">The sequence shown here is derived from an EMBL/GenBank/DDBJ whole genome shotgun (WGS) entry which is preliminary data.</text>
</comment>
<feature type="compositionally biased region" description="Polar residues" evidence="1">
    <location>
        <begin position="64"/>
        <end position="81"/>
    </location>
</feature>
<proteinExistence type="predicted"/>
<keyword evidence="3" id="KW-1185">Reference proteome</keyword>
<organism evidence="2 3">
    <name type="scientific">Diaporthe vaccinii</name>
    <dbReference type="NCBI Taxonomy" id="105482"/>
    <lineage>
        <taxon>Eukaryota</taxon>
        <taxon>Fungi</taxon>
        <taxon>Dikarya</taxon>
        <taxon>Ascomycota</taxon>
        <taxon>Pezizomycotina</taxon>
        <taxon>Sordariomycetes</taxon>
        <taxon>Sordariomycetidae</taxon>
        <taxon>Diaporthales</taxon>
        <taxon>Diaporthaceae</taxon>
        <taxon>Diaporthe</taxon>
        <taxon>Diaporthe eres species complex</taxon>
    </lineage>
</organism>
<dbReference type="EMBL" id="JBAWTH010000029">
    <property type="protein sequence ID" value="KAL2285642.1"/>
    <property type="molecule type" value="Genomic_DNA"/>
</dbReference>
<feature type="region of interest" description="Disordered" evidence="1">
    <location>
        <begin position="37"/>
        <end position="110"/>
    </location>
</feature>
<reference evidence="2 3" key="1">
    <citation type="submission" date="2024-03" db="EMBL/GenBank/DDBJ databases">
        <title>A high-quality draft genome sequence of Diaporthe vaccinii, a causative agent of upright dieback and viscid rot disease in cranberry plants.</title>
        <authorList>
            <person name="Sarrasin M."/>
            <person name="Lang B.F."/>
            <person name="Burger G."/>
        </authorList>
    </citation>
    <scope>NUCLEOTIDE SEQUENCE [LARGE SCALE GENOMIC DNA]</scope>
    <source>
        <strain evidence="2 3">IS7</strain>
    </source>
</reference>
<name>A0ABR4ET97_9PEZI</name>
<protein>
    <submittedName>
        <fullName evidence="2">Uncharacterized protein</fullName>
    </submittedName>
</protein>
<dbReference type="Proteomes" id="UP001600888">
    <property type="component" value="Unassembled WGS sequence"/>
</dbReference>
<evidence type="ECO:0000256" key="1">
    <source>
        <dbReference type="SAM" id="MobiDB-lite"/>
    </source>
</evidence>
<sequence>MGSRSHCYLHLHLSASLPFFVHPTHNSSVAYLGLQHSSLPPATHHPSSQQAAPGRSPFQRRPHQAQSGSCPRQQADTTTANPHGPDSTVRSTGPPGRPSTSLRLSTERSS</sequence>
<evidence type="ECO:0000313" key="2">
    <source>
        <dbReference type="EMBL" id="KAL2285642.1"/>
    </source>
</evidence>